<keyword evidence="3" id="KW-1185">Reference proteome</keyword>
<dbReference type="AlphaFoldDB" id="A0AAN6TR62"/>
<feature type="compositionally biased region" description="Basic and acidic residues" evidence="1">
    <location>
        <begin position="98"/>
        <end position="117"/>
    </location>
</feature>
<reference evidence="2" key="2">
    <citation type="submission" date="2023-05" db="EMBL/GenBank/DDBJ databases">
        <authorList>
            <consortium name="Lawrence Berkeley National Laboratory"/>
            <person name="Steindorff A."/>
            <person name="Hensen N."/>
            <person name="Bonometti L."/>
            <person name="Westerberg I."/>
            <person name="Brannstrom I.O."/>
            <person name="Guillou S."/>
            <person name="Cros-Aarteil S."/>
            <person name="Calhoun S."/>
            <person name="Haridas S."/>
            <person name="Kuo A."/>
            <person name="Mondo S."/>
            <person name="Pangilinan J."/>
            <person name="Riley R."/>
            <person name="Labutti K."/>
            <person name="Andreopoulos B."/>
            <person name="Lipzen A."/>
            <person name="Chen C."/>
            <person name="Yanf M."/>
            <person name="Daum C."/>
            <person name="Ng V."/>
            <person name="Clum A."/>
            <person name="Ohm R."/>
            <person name="Martin F."/>
            <person name="Silar P."/>
            <person name="Natvig D."/>
            <person name="Lalanne C."/>
            <person name="Gautier V."/>
            <person name="Ament-Velasquez S.L."/>
            <person name="Kruys A."/>
            <person name="Hutchinson M.I."/>
            <person name="Powell A.J."/>
            <person name="Barry K."/>
            <person name="Miller A.N."/>
            <person name="Grigoriev I.V."/>
            <person name="Debuchy R."/>
            <person name="Gladieux P."/>
            <person name="Thoren M.H."/>
            <person name="Johannesson H."/>
        </authorList>
    </citation>
    <scope>NUCLEOTIDE SEQUENCE</scope>
    <source>
        <strain evidence="2">CBS 731.68</strain>
    </source>
</reference>
<evidence type="ECO:0000313" key="2">
    <source>
        <dbReference type="EMBL" id="KAK4118600.1"/>
    </source>
</evidence>
<proteinExistence type="predicted"/>
<feature type="compositionally biased region" description="Basic and acidic residues" evidence="1">
    <location>
        <begin position="496"/>
        <end position="512"/>
    </location>
</feature>
<feature type="compositionally biased region" description="Pro residues" evidence="1">
    <location>
        <begin position="81"/>
        <end position="91"/>
    </location>
</feature>
<reference evidence="2" key="1">
    <citation type="journal article" date="2023" name="Mol. Phylogenet. Evol.">
        <title>Genome-scale phylogeny and comparative genomics of the fungal order Sordariales.</title>
        <authorList>
            <person name="Hensen N."/>
            <person name="Bonometti L."/>
            <person name="Westerberg I."/>
            <person name="Brannstrom I.O."/>
            <person name="Guillou S."/>
            <person name="Cros-Aarteil S."/>
            <person name="Calhoun S."/>
            <person name="Haridas S."/>
            <person name="Kuo A."/>
            <person name="Mondo S."/>
            <person name="Pangilinan J."/>
            <person name="Riley R."/>
            <person name="LaButti K."/>
            <person name="Andreopoulos B."/>
            <person name="Lipzen A."/>
            <person name="Chen C."/>
            <person name="Yan M."/>
            <person name="Daum C."/>
            <person name="Ng V."/>
            <person name="Clum A."/>
            <person name="Steindorff A."/>
            <person name="Ohm R.A."/>
            <person name="Martin F."/>
            <person name="Silar P."/>
            <person name="Natvig D.O."/>
            <person name="Lalanne C."/>
            <person name="Gautier V."/>
            <person name="Ament-Velasquez S.L."/>
            <person name="Kruys A."/>
            <person name="Hutchinson M.I."/>
            <person name="Powell A.J."/>
            <person name="Barry K."/>
            <person name="Miller A.N."/>
            <person name="Grigoriev I.V."/>
            <person name="Debuchy R."/>
            <person name="Gladieux P."/>
            <person name="Hiltunen Thoren M."/>
            <person name="Johannesson H."/>
        </authorList>
    </citation>
    <scope>NUCLEOTIDE SEQUENCE</scope>
    <source>
        <strain evidence="2">CBS 731.68</strain>
    </source>
</reference>
<feature type="region of interest" description="Disordered" evidence="1">
    <location>
        <begin position="306"/>
        <end position="331"/>
    </location>
</feature>
<dbReference type="EMBL" id="MU853263">
    <property type="protein sequence ID" value="KAK4118600.1"/>
    <property type="molecule type" value="Genomic_DNA"/>
</dbReference>
<dbReference type="RefSeq" id="XP_062642373.1">
    <property type="nucleotide sequence ID" value="XM_062794083.1"/>
</dbReference>
<evidence type="ECO:0000256" key="1">
    <source>
        <dbReference type="SAM" id="MobiDB-lite"/>
    </source>
</evidence>
<gene>
    <name evidence="2" type="ORF">N657DRAFT_651061</name>
</gene>
<accession>A0AAN6TR62</accession>
<feature type="region of interest" description="Disordered" evidence="1">
    <location>
        <begin position="37"/>
        <end position="122"/>
    </location>
</feature>
<name>A0AAN6TR62_9PEZI</name>
<dbReference type="GeneID" id="87830852"/>
<feature type="compositionally biased region" description="Low complexity" evidence="1">
    <location>
        <begin position="38"/>
        <end position="54"/>
    </location>
</feature>
<comment type="caution">
    <text evidence="2">The sequence shown here is derived from an EMBL/GenBank/DDBJ whole genome shotgun (WGS) entry which is preliminary data.</text>
</comment>
<dbReference type="Proteomes" id="UP001302602">
    <property type="component" value="Unassembled WGS sequence"/>
</dbReference>
<sequence>MMLSPVPGRVQLRACKIHRIQHLLNSTHRTGIAARYQRSLTTSSPLRPTTSSPLNASMAPPFFRRIFSHGRKSRSTESEPQPEPASSPRPTMPDCTSDDTKVDNGLHQNSQREREATEASSQTAIFDREAEVAEPMFFLKANFPEDDGFRYTFPPFRRGTSYTRKEGGEEVVVTIPERHISIIQASRFSNSQIRVNGIKQNGTACLVVATSEALSEGAVDAVKQFLLGYFALLQDLEHDVEGCMGVVFVGGKIGIYEYSSTKGLHSPPEQVVRATMEKYHQMHETFGFSPPRDLLPESQSMPRYWQPEGEREREATEANPKTKVFDPKINDSGTGLGLQSPSIYLMANMPEDDGFVHTYPPTTRDIRYTKREGGEEVTVTIPRDRTSLCLATKTGQSTPACIGLAAVLPAEEDLSENAVDAIKQALLEYILLQDPVVTYCIAVVFIGGRTGTYWYVREEGLHLSDFPEHIAESGMKTDQYLRLQLGFPPRYLLRDSRSEPQPEHALSPRREANNPASSQYLRDMPLRIPLAIFQTLWPKERGFGHVDLGYLERDIHYIERNEVGEEVSVTIPWKDTRLYVAVNLNLTVPQAMCVVLYAMPPAVTSSGGPNNAETPWGRGISDVAMGAVMYELEAVIKQFLDAGYNGGHRWDEIYVDGCVVLSIMGLRMVSGHYYTKKGFVWFQTAPVVTEEHGLAQALDPAHYNRVL</sequence>
<organism evidence="2 3">
    <name type="scientific">Parathielavia appendiculata</name>
    <dbReference type="NCBI Taxonomy" id="2587402"/>
    <lineage>
        <taxon>Eukaryota</taxon>
        <taxon>Fungi</taxon>
        <taxon>Dikarya</taxon>
        <taxon>Ascomycota</taxon>
        <taxon>Pezizomycotina</taxon>
        <taxon>Sordariomycetes</taxon>
        <taxon>Sordariomycetidae</taxon>
        <taxon>Sordariales</taxon>
        <taxon>Chaetomiaceae</taxon>
        <taxon>Parathielavia</taxon>
    </lineage>
</organism>
<protein>
    <submittedName>
        <fullName evidence="2">Uncharacterized protein</fullName>
    </submittedName>
</protein>
<evidence type="ECO:0000313" key="3">
    <source>
        <dbReference type="Proteomes" id="UP001302602"/>
    </source>
</evidence>
<feature type="region of interest" description="Disordered" evidence="1">
    <location>
        <begin position="496"/>
        <end position="515"/>
    </location>
</feature>